<comment type="similarity">
    <text evidence="1">Belongs to the sigma-70 factor family. ECF subfamily.</text>
</comment>
<dbReference type="CDD" id="cd06171">
    <property type="entry name" value="Sigma70_r4"/>
    <property type="match status" value="1"/>
</dbReference>
<feature type="domain" description="RNA polymerase sigma-70 region 2" evidence="5">
    <location>
        <begin position="14"/>
        <end position="80"/>
    </location>
</feature>
<dbReference type="RefSeq" id="WP_194562667.1">
    <property type="nucleotide sequence ID" value="NZ_JADKPV010000002.1"/>
</dbReference>
<dbReference type="InterPro" id="IPR013325">
    <property type="entry name" value="RNA_pol_sigma_r2"/>
</dbReference>
<dbReference type="Pfam" id="PF08281">
    <property type="entry name" value="Sigma70_r4_2"/>
    <property type="match status" value="1"/>
</dbReference>
<evidence type="ECO:0000259" key="6">
    <source>
        <dbReference type="Pfam" id="PF08281"/>
    </source>
</evidence>
<sequence length="164" mass="19464">MTKEEKFAFVEQFVMDYRHVHYRIAYSYVKNEQNALDIVQEATLKALRSIQKLDEIQYLKTWFYRILVNTALDFLRKHQRVTVMEEDTLHFLLPAQENEVTNFDLLAAIDRLSPIHRTVIVLRFLEDLKLEEIAAITDTNVNTVKTRLYAALKKLRLDIGEEYL</sequence>
<reference evidence="7" key="1">
    <citation type="submission" date="2020-11" db="EMBL/GenBank/DDBJ databases">
        <title>Multidrug resistant novel bacterium Savagea serpentis sp. nov., isolated from the scats of a vine snake (Ahaetulla nasuta).</title>
        <authorList>
            <person name="Venkata Ramana V."/>
            <person name="Vikas Patil S."/>
            <person name="Yogita Lugani V."/>
        </authorList>
    </citation>
    <scope>NUCLEOTIDE SEQUENCE</scope>
    <source>
        <strain evidence="7">SN6</strain>
    </source>
</reference>
<evidence type="ECO:0000313" key="7">
    <source>
        <dbReference type="EMBL" id="MBF4501072.1"/>
    </source>
</evidence>
<keyword evidence="8" id="KW-1185">Reference proteome</keyword>
<feature type="domain" description="RNA polymerase sigma factor 70 region 4 type 2" evidence="6">
    <location>
        <begin position="104"/>
        <end position="155"/>
    </location>
</feature>
<dbReference type="InterPro" id="IPR036388">
    <property type="entry name" value="WH-like_DNA-bd_sf"/>
</dbReference>
<keyword evidence="4" id="KW-0804">Transcription</keyword>
<accession>A0A8J7G4H6</accession>
<evidence type="ECO:0000256" key="2">
    <source>
        <dbReference type="ARBA" id="ARBA00023015"/>
    </source>
</evidence>
<name>A0A8J7G4H6_9BACL</name>
<dbReference type="EMBL" id="JADKPV010000002">
    <property type="protein sequence ID" value="MBF4501072.1"/>
    <property type="molecule type" value="Genomic_DNA"/>
</dbReference>
<evidence type="ECO:0000256" key="3">
    <source>
        <dbReference type="ARBA" id="ARBA00023082"/>
    </source>
</evidence>
<dbReference type="AlphaFoldDB" id="A0A8J7G4H6"/>
<keyword evidence="3" id="KW-0731">Sigma factor</keyword>
<dbReference type="Proteomes" id="UP000622653">
    <property type="component" value="Unassembled WGS sequence"/>
</dbReference>
<dbReference type="PANTHER" id="PTHR43133">
    <property type="entry name" value="RNA POLYMERASE ECF-TYPE SIGMA FACTO"/>
    <property type="match status" value="1"/>
</dbReference>
<evidence type="ECO:0000256" key="1">
    <source>
        <dbReference type="ARBA" id="ARBA00010641"/>
    </source>
</evidence>
<dbReference type="InterPro" id="IPR013249">
    <property type="entry name" value="RNA_pol_sigma70_r4_t2"/>
</dbReference>
<dbReference type="InterPro" id="IPR014284">
    <property type="entry name" value="RNA_pol_sigma-70_dom"/>
</dbReference>
<dbReference type="InterPro" id="IPR039425">
    <property type="entry name" value="RNA_pol_sigma-70-like"/>
</dbReference>
<dbReference type="InterPro" id="IPR007627">
    <property type="entry name" value="RNA_pol_sigma70_r2"/>
</dbReference>
<protein>
    <submittedName>
        <fullName evidence="7">RNA polymerase sigma factor</fullName>
    </submittedName>
</protein>
<dbReference type="GO" id="GO:0006352">
    <property type="term" value="P:DNA-templated transcription initiation"/>
    <property type="evidence" value="ECO:0007669"/>
    <property type="project" value="InterPro"/>
</dbReference>
<dbReference type="PANTHER" id="PTHR43133:SF60">
    <property type="entry name" value="RNA POLYMERASE SIGMA FACTOR SIGV"/>
    <property type="match status" value="1"/>
</dbReference>
<comment type="caution">
    <text evidence="7">The sequence shown here is derived from an EMBL/GenBank/DDBJ whole genome shotgun (WGS) entry which is preliminary data.</text>
</comment>
<evidence type="ECO:0000259" key="5">
    <source>
        <dbReference type="Pfam" id="PF04542"/>
    </source>
</evidence>
<dbReference type="Pfam" id="PF04542">
    <property type="entry name" value="Sigma70_r2"/>
    <property type="match status" value="1"/>
</dbReference>
<evidence type="ECO:0000256" key="4">
    <source>
        <dbReference type="ARBA" id="ARBA00023163"/>
    </source>
</evidence>
<dbReference type="GO" id="GO:0003677">
    <property type="term" value="F:DNA binding"/>
    <property type="evidence" value="ECO:0007669"/>
    <property type="project" value="InterPro"/>
</dbReference>
<dbReference type="NCBIfam" id="TIGR02937">
    <property type="entry name" value="sigma70-ECF"/>
    <property type="match status" value="1"/>
</dbReference>
<dbReference type="Gene3D" id="1.10.1740.10">
    <property type="match status" value="1"/>
</dbReference>
<dbReference type="InterPro" id="IPR013324">
    <property type="entry name" value="RNA_pol_sigma_r3/r4-like"/>
</dbReference>
<evidence type="ECO:0000313" key="8">
    <source>
        <dbReference type="Proteomes" id="UP000622653"/>
    </source>
</evidence>
<dbReference type="GO" id="GO:0016987">
    <property type="term" value="F:sigma factor activity"/>
    <property type="evidence" value="ECO:0007669"/>
    <property type="project" value="UniProtKB-KW"/>
</dbReference>
<dbReference type="SUPFAM" id="SSF88659">
    <property type="entry name" value="Sigma3 and sigma4 domains of RNA polymerase sigma factors"/>
    <property type="match status" value="1"/>
</dbReference>
<organism evidence="7 8">
    <name type="scientific">Savagea serpentis</name>
    <dbReference type="NCBI Taxonomy" id="2785297"/>
    <lineage>
        <taxon>Bacteria</taxon>
        <taxon>Bacillati</taxon>
        <taxon>Bacillota</taxon>
        <taxon>Bacilli</taxon>
        <taxon>Bacillales</taxon>
        <taxon>Caryophanaceae</taxon>
        <taxon>Savagea</taxon>
    </lineage>
</organism>
<dbReference type="Gene3D" id="1.10.10.10">
    <property type="entry name" value="Winged helix-like DNA-binding domain superfamily/Winged helix DNA-binding domain"/>
    <property type="match status" value="1"/>
</dbReference>
<proteinExistence type="inferred from homology"/>
<dbReference type="SUPFAM" id="SSF88946">
    <property type="entry name" value="Sigma2 domain of RNA polymerase sigma factors"/>
    <property type="match status" value="1"/>
</dbReference>
<keyword evidence="2" id="KW-0805">Transcription regulation</keyword>
<gene>
    <name evidence="7" type="ORF">IRY55_06810</name>
</gene>